<proteinExistence type="predicted"/>
<organism evidence="10 11">
    <name type="scientific">Cotesia congregata</name>
    <name type="common">Parasitoid wasp</name>
    <name type="synonym">Apanteles congregatus</name>
    <dbReference type="NCBI Taxonomy" id="51543"/>
    <lineage>
        <taxon>Eukaryota</taxon>
        <taxon>Metazoa</taxon>
        <taxon>Ecdysozoa</taxon>
        <taxon>Arthropoda</taxon>
        <taxon>Hexapoda</taxon>
        <taxon>Insecta</taxon>
        <taxon>Pterygota</taxon>
        <taxon>Neoptera</taxon>
        <taxon>Endopterygota</taxon>
        <taxon>Hymenoptera</taxon>
        <taxon>Apocrita</taxon>
        <taxon>Ichneumonoidea</taxon>
        <taxon>Braconidae</taxon>
        <taxon>Microgastrinae</taxon>
        <taxon>Cotesia</taxon>
    </lineage>
</organism>
<feature type="region of interest" description="Disordered" evidence="8">
    <location>
        <begin position="115"/>
        <end position="140"/>
    </location>
</feature>
<dbReference type="OrthoDB" id="7679028at2759"/>
<evidence type="ECO:0000256" key="9">
    <source>
        <dbReference type="SAM" id="Phobius"/>
    </source>
</evidence>
<name>A0A8J2HG54_COTCN</name>
<dbReference type="GO" id="GO:0005886">
    <property type="term" value="C:plasma membrane"/>
    <property type="evidence" value="ECO:0007669"/>
    <property type="project" value="UniProtKB-SubCell"/>
</dbReference>
<feature type="transmembrane region" description="Helical" evidence="9">
    <location>
        <begin position="581"/>
        <end position="603"/>
    </location>
</feature>
<keyword evidence="2" id="KW-1003">Cell membrane</keyword>
<keyword evidence="11" id="KW-1185">Reference proteome</keyword>
<feature type="transmembrane region" description="Helical" evidence="9">
    <location>
        <begin position="641"/>
        <end position="663"/>
    </location>
</feature>
<keyword evidence="5 9" id="KW-0472">Membrane</keyword>
<evidence type="ECO:0000256" key="2">
    <source>
        <dbReference type="ARBA" id="ARBA00022475"/>
    </source>
</evidence>
<evidence type="ECO:0000256" key="7">
    <source>
        <dbReference type="ARBA" id="ARBA00023180"/>
    </source>
</evidence>
<keyword evidence="6" id="KW-0675">Receptor</keyword>
<reference evidence="10" key="1">
    <citation type="submission" date="2021-04" db="EMBL/GenBank/DDBJ databases">
        <authorList>
            <person name="Chebbi M.A.C M."/>
        </authorList>
    </citation>
    <scope>NUCLEOTIDE SEQUENCE</scope>
</reference>
<dbReference type="Proteomes" id="UP000786811">
    <property type="component" value="Unassembled WGS sequence"/>
</dbReference>
<protein>
    <submittedName>
        <fullName evidence="10">Uncharacterized protein</fullName>
    </submittedName>
</protein>
<dbReference type="SUPFAM" id="SSF53850">
    <property type="entry name" value="Periplasmic binding protein-like II"/>
    <property type="match status" value="2"/>
</dbReference>
<evidence type="ECO:0000313" key="11">
    <source>
        <dbReference type="Proteomes" id="UP000786811"/>
    </source>
</evidence>
<comment type="subcellular location">
    <subcellularLocation>
        <location evidence="1">Cell membrane</location>
        <topology evidence="1">Multi-pass membrane protein</topology>
    </subcellularLocation>
</comment>
<dbReference type="InterPro" id="IPR052192">
    <property type="entry name" value="Insect_Ionotropic_Sensory_Rcpt"/>
</dbReference>
<comment type="caution">
    <text evidence="10">The sequence shown here is derived from an EMBL/GenBank/DDBJ whole genome shotgun (WGS) entry which is preliminary data.</text>
</comment>
<accession>A0A8J2HG54</accession>
<evidence type="ECO:0000256" key="5">
    <source>
        <dbReference type="ARBA" id="ARBA00023136"/>
    </source>
</evidence>
<sequence>MVKTRWNSEFDMLERMKRLQQPLSDVLSRCTTIPGLSGTVSHEFYSCIGPENKGFVVSLSQRTTGVQENRALTQPEEELLVAWEAKSSLPSPFFCLFSFVLGDLDNITSPLTAPLSAGADESDHDTTDNNNNEINSIDDSDQIHEIYQNDADKPLAYNFSKNLIQSLKIRFSEIESDTLHRKCSFLDPRYRDYLFPDEKTKEEIKKEIKDEIIAYKLSNETYQVESESISESASVKPTKFWDFMKQRRTMQPKIGLDLFNSMMKYLFDNCRTEFGTIGFWGIDRIFLADDEIDFVLLNDSEVFERSPTRRIKFLVKIYEGFNLRRPIINLFSAVPTPEIETVFVFDKGGYRPTIVADEFEWYQELFRNSKVYYCFEWERQIGIITLNSFADVAPAIWMKDPRIYMHINPDNSSVQWWIYVTLFTETIGFNVAKSVVCKNMFFDRTKKLNGYTIRAAANINYHFDPIYKKIDGLITKASDIRQAIALLDLRVGEFSKALVDYLDVSIEITHGIPVNITLNPLRLLMRGIIEIYLSPSSLKDKNEEFDATNHVHLSYPFYFFYEQIVTHNRGLATPLEKMFEFYGWLTIIATSIILLGVLIVIYLSKSKHSSKFTFAVFECLRLLIGNSIYTRMDTDKMRIFFSVIFLYFLIIQATFSGHLAAFLTKPVYRKNVETLEDLEDPRFTKIYATEGSRDYVTDTPLYNKTIFDEYECAKYMCIGDPSVACIDEQNYLIPLIAIYHLHTPKNFIRVSYATLTMPHNSALKHRVNNLLMRLAQSGILNVWNKAWKELLCKNATNYLKKIEDIIENYYRPIVLRDMTFAFVLLGIGLFFAIISFILENSLKTFALNKTKISSWPSSVKRSTIHSVRFVVSEFRILLKWLYISLVKVVGWEATSKSLNLLAIRLTSKMMKLIALMLVQNIVIGQIQVPPEDGLDLFNNMMRYLFNNCRSEFRSIGFWSTDKIFLVDDEVDFVLVNRSSVFRRPPTRRFNFFVAVITKFDHRMPAVRLRTVEPTLRIENMSVFDESGYRKPIMLKVFQWYQKKLKNSKVYYCYMQNDEIVIITLNTFANIAPTPWIGGQFIQIIGIDRLWSTFKITYNKEAKFIYAGFELCKNMFFDCTKKLDGYKIKAAAILKNRSKKKFRKLEKSITKANYTSQGPYMITKRIKRVSKILTNYLNVTIEITHRTILGNQTSYIAKLIEHGSVELCLTPTILVDTGGKYNQSSSRSSNLLTVSLTLKMKKLIALMLVQSIVIGQVQVPLEDGLDLFNNMMKYLFNNCRTEFGTIGFWGIDRIFLADDEIDFVLLNDSEVFERSPTRRIKFLVKIYEGFNLRRPIINLFSAVPTPEIETVFVFDKGGNRPRIAVGEFYWYQKLFRNSKVYYCFEWERQIGIITFNAFADVAQALWIKVPQIYPSINPDNSSVEWWNFGAIYKKETKFDYVGSQLCKNIFFDRTEKLNGYTIRAAAKIYNYFDPIFKKIDGLITKATDIEQLTAVFSLRRGLFSKALVDSLNVSIEITHGMPIDITLNPFELLMSGDIEIDLTLTTWMNNDGEFDMMNYVHLSYPFFFFYEHIVTQNRGLATPLEKMFEFYGWLTPIATSIILLVVLVVIYLPKSVNSSKFSFAVFECLRLLIGNSIYTRMDTAKMRIFFSVIFLYFLIIQATFSGHLAAFLIKPVYRKNVETLEDLEDPRYTKIYAGIRNADYINGTPLYKKTSFGKNECKKYIVDPSVACIDEQSYLSPLIATYKLHTPKNFFKLNYATLTMPHNSALKHRVNNLLMRLEQSGIRNAWISLWQELTSKNLTYHLRKMEDNVENYHRPIELEDVTFAFYFLGIGLFFAIISFILENSLKTFASDKIKITSWLSTVKQSTIHIVHFVIFKFRILLKCLYINLVNVVDWQVTSRSLNLLAVSLTLKMKKLIALVLIQNFVIGKIQIPPEDGLDLFNHMMRYLFDNCRMKFGTIGFWGTDRIFLADDEVDFVLLSDSEVFKKSPTRRIKFLVKIYEKLNLSRPMINLFLAVPTPQIETISVFDKGGYRAMIAAQEFEWYQNAFQNSKVYYCFVKKEEVAIVTLNVFANIAPSPWTRNLFNQLPQSVLPSITYRTRYDKQTKFNDAFLTKPVYRKNVETLEDLEDPRYTHIYANVMSVHYIKGTPLYNKSSFSENEYEQYIRDPSVACIDKQKSLLQLIPRYKLYTSKNSIRFSYSSLSMTHNWGLRHRVNNIVMRLAQSGILDFWDKNTVKKTKKIFETSEYSTENYHRPIKLEDVIFAFVLLLIVCHQFTPHTALIATVSDQPSWCQIVATNLPTTCGQLPNLKLLTSSWLQVSEKNKTNLLPQYVAKFLEKLVVNLVRKNFESNFCRQLGEQPSSFPRLAANLVTSCCSKSTESCDRFGYQGDTKLRQ</sequence>
<dbReference type="EMBL" id="CAJNRD030001122">
    <property type="protein sequence ID" value="CAG5100469.1"/>
    <property type="molecule type" value="Genomic_DNA"/>
</dbReference>
<feature type="transmembrane region" description="Helical" evidence="9">
    <location>
        <begin position="1589"/>
        <end position="1611"/>
    </location>
</feature>
<evidence type="ECO:0000256" key="6">
    <source>
        <dbReference type="ARBA" id="ARBA00023170"/>
    </source>
</evidence>
<evidence type="ECO:0000256" key="3">
    <source>
        <dbReference type="ARBA" id="ARBA00022692"/>
    </source>
</evidence>
<dbReference type="PANTHER" id="PTHR42643">
    <property type="entry name" value="IONOTROPIC RECEPTOR 20A-RELATED"/>
    <property type="match status" value="1"/>
</dbReference>
<evidence type="ECO:0000256" key="1">
    <source>
        <dbReference type="ARBA" id="ARBA00004651"/>
    </source>
</evidence>
<feature type="compositionally biased region" description="Low complexity" evidence="8">
    <location>
        <begin position="128"/>
        <end position="137"/>
    </location>
</feature>
<feature type="transmembrane region" description="Helical" evidence="9">
    <location>
        <begin position="818"/>
        <end position="838"/>
    </location>
</feature>
<dbReference type="PANTHER" id="PTHR42643:SF24">
    <property type="entry name" value="IONOTROPIC RECEPTOR 60A"/>
    <property type="match status" value="1"/>
</dbReference>
<feature type="transmembrane region" description="Helical" evidence="9">
    <location>
        <begin position="1649"/>
        <end position="1672"/>
    </location>
</feature>
<keyword evidence="7" id="KW-0325">Glycoprotein</keyword>
<evidence type="ECO:0000313" key="10">
    <source>
        <dbReference type="EMBL" id="CAG5100469.1"/>
    </source>
</evidence>
<evidence type="ECO:0000256" key="8">
    <source>
        <dbReference type="SAM" id="MobiDB-lite"/>
    </source>
</evidence>
<evidence type="ECO:0000256" key="4">
    <source>
        <dbReference type="ARBA" id="ARBA00022989"/>
    </source>
</evidence>
<gene>
    <name evidence="10" type="ORF">HICCMSTLAB_LOCUS9569</name>
</gene>
<keyword evidence="4 9" id="KW-1133">Transmembrane helix</keyword>
<feature type="transmembrane region" description="Helical" evidence="9">
    <location>
        <begin position="1826"/>
        <end position="1844"/>
    </location>
</feature>
<keyword evidence="3 9" id="KW-0812">Transmembrane</keyword>